<dbReference type="Gene3D" id="1.10.287.1080">
    <property type="entry name" value="MazG-like"/>
    <property type="match status" value="1"/>
</dbReference>
<feature type="domain" description="NTP pyrophosphohydrolase MazG-like" evidence="1">
    <location>
        <begin position="97"/>
        <end position="166"/>
    </location>
</feature>
<evidence type="ECO:0000313" key="3">
    <source>
        <dbReference type="Proteomes" id="UP000199350"/>
    </source>
</evidence>
<dbReference type="PANTHER" id="PTHR30522">
    <property type="entry name" value="NUCLEOSIDE TRIPHOSPHATE PYROPHOSPHOHYDROLASE"/>
    <property type="match status" value="1"/>
</dbReference>
<evidence type="ECO:0000313" key="2">
    <source>
        <dbReference type="EMBL" id="SDL86047.1"/>
    </source>
</evidence>
<accession>A0A1G9NJ69</accession>
<dbReference type="Proteomes" id="UP000199350">
    <property type="component" value="Chromosome I"/>
</dbReference>
<dbReference type="EMBL" id="LT629700">
    <property type="protein sequence ID" value="SDL86047.1"/>
    <property type="molecule type" value="Genomic_DNA"/>
</dbReference>
<dbReference type="InterPro" id="IPR004518">
    <property type="entry name" value="MazG-like_dom"/>
</dbReference>
<dbReference type="GO" id="GO:0046081">
    <property type="term" value="P:dUTP catabolic process"/>
    <property type="evidence" value="ECO:0007669"/>
    <property type="project" value="TreeGrafter"/>
</dbReference>
<sequence length="190" mass="21526">MTVLVLDPRWPTMIPFDVRITGRGQFTAEVPVSVRWALEDGEGTGDWLVTTDPADPQVRERAGEDVIEVPSRRDPVFQAVETMRQARRRGEWERAMTHESLLPYLEEEAREFAEAVRAGDELELKKELGDILLQVLFHSEIAEGFGFADVAQAFVDKLRSRAPYLFDGSTGVVGIVEQDRLWAEGKARER</sequence>
<dbReference type="GO" id="GO:0046061">
    <property type="term" value="P:dATP catabolic process"/>
    <property type="evidence" value="ECO:0007669"/>
    <property type="project" value="TreeGrafter"/>
</dbReference>
<dbReference type="GO" id="GO:0046076">
    <property type="term" value="P:dTTP catabolic process"/>
    <property type="evidence" value="ECO:0007669"/>
    <property type="project" value="TreeGrafter"/>
</dbReference>
<dbReference type="InterPro" id="IPR048015">
    <property type="entry name" value="NTP-PPase_MazG-like_N"/>
</dbReference>
<dbReference type="PANTHER" id="PTHR30522:SF0">
    <property type="entry name" value="NUCLEOSIDE TRIPHOSPHATE PYROPHOSPHOHYDROLASE"/>
    <property type="match status" value="1"/>
</dbReference>
<proteinExistence type="predicted"/>
<dbReference type="STRING" id="38302.SAMN04488535_1030"/>
<dbReference type="OrthoDB" id="9808939at2"/>
<dbReference type="GO" id="GO:0047429">
    <property type="term" value="F:nucleoside triphosphate diphosphatase activity"/>
    <property type="evidence" value="ECO:0007669"/>
    <property type="project" value="TreeGrafter"/>
</dbReference>
<name>A0A1G9NJ69_9CORY</name>
<dbReference type="InterPro" id="IPR011551">
    <property type="entry name" value="NTP_PyrPHydrolase_MazG"/>
</dbReference>
<dbReference type="AlphaFoldDB" id="A0A1G9NJ69"/>
<dbReference type="RefSeq" id="WP_092149627.1">
    <property type="nucleotide sequence ID" value="NZ_LT629700.1"/>
</dbReference>
<dbReference type="CDD" id="cd11528">
    <property type="entry name" value="NTP-PPase_MazG_Nterm"/>
    <property type="match status" value="1"/>
</dbReference>
<dbReference type="SUPFAM" id="SSF101386">
    <property type="entry name" value="all-alpha NTP pyrophosphatases"/>
    <property type="match status" value="1"/>
</dbReference>
<keyword evidence="2" id="KW-0378">Hydrolase</keyword>
<dbReference type="GO" id="GO:0046052">
    <property type="term" value="P:UTP catabolic process"/>
    <property type="evidence" value="ECO:0007669"/>
    <property type="project" value="TreeGrafter"/>
</dbReference>
<evidence type="ECO:0000259" key="1">
    <source>
        <dbReference type="Pfam" id="PF03819"/>
    </source>
</evidence>
<dbReference type="Pfam" id="PF03819">
    <property type="entry name" value="MazG"/>
    <property type="match status" value="1"/>
</dbReference>
<reference evidence="3" key="1">
    <citation type="submission" date="2016-10" db="EMBL/GenBank/DDBJ databases">
        <authorList>
            <person name="Varghese N."/>
            <person name="Submissions S."/>
        </authorList>
    </citation>
    <scope>NUCLEOTIDE SEQUENCE [LARGE SCALE GENOMIC DNA]</scope>
    <source>
        <strain evidence="3">DSM 20632</strain>
    </source>
</reference>
<gene>
    <name evidence="2" type="ORF">SAMN04488535_1030</name>
</gene>
<keyword evidence="3" id="KW-1185">Reference proteome</keyword>
<dbReference type="GO" id="GO:0046047">
    <property type="term" value="P:TTP catabolic process"/>
    <property type="evidence" value="ECO:0007669"/>
    <property type="project" value="TreeGrafter"/>
</dbReference>
<dbReference type="GO" id="GO:0006203">
    <property type="term" value="P:dGTP catabolic process"/>
    <property type="evidence" value="ECO:0007669"/>
    <property type="project" value="TreeGrafter"/>
</dbReference>
<protein>
    <submittedName>
        <fullName evidence="2">XTP/dITP diphosphohydrolase</fullName>
    </submittedName>
</protein>
<organism evidence="2 3">
    <name type="scientific">Corynebacterium mycetoides</name>
    <dbReference type="NCBI Taxonomy" id="38302"/>
    <lineage>
        <taxon>Bacteria</taxon>
        <taxon>Bacillati</taxon>
        <taxon>Actinomycetota</taxon>
        <taxon>Actinomycetes</taxon>
        <taxon>Mycobacteriales</taxon>
        <taxon>Corynebacteriaceae</taxon>
        <taxon>Corynebacterium</taxon>
    </lineage>
</organism>